<proteinExistence type="predicted"/>
<accession>A0A645J1M5</accession>
<organism evidence="1">
    <name type="scientific">bioreactor metagenome</name>
    <dbReference type="NCBI Taxonomy" id="1076179"/>
    <lineage>
        <taxon>unclassified sequences</taxon>
        <taxon>metagenomes</taxon>
        <taxon>ecological metagenomes</taxon>
    </lineage>
</organism>
<gene>
    <name evidence="1" type="ORF">SDC9_201017</name>
</gene>
<protein>
    <submittedName>
        <fullName evidence="1">Uncharacterized protein</fullName>
    </submittedName>
</protein>
<sequence>MTDGKAALCPTTTSVMKNAEWIKGKVTSGDFGASTFGLFPWGVMANNKNPAITDLDSRFYAGVQSGPDLAGRSSFANYGNARLSPSERFIIGDSVYDGNPRSEAACILKNQNIGIIYMCHADRANIGFLDGHAAGVGRGELKAGGVPKVILGDISNEAITF</sequence>
<dbReference type="AlphaFoldDB" id="A0A645J1M5"/>
<comment type="caution">
    <text evidence="1">The sequence shown here is derived from an EMBL/GenBank/DDBJ whole genome shotgun (WGS) entry which is preliminary data.</text>
</comment>
<evidence type="ECO:0000313" key="1">
    <source>
        <dbReference type="EMBL" id="MPN53353.1"/>
    </source>
</evidence>
<name>A0A645J1M5_9ZZZZ</name>
<dbReference type="EMBL" id="VSSQ01120403">
    <property type="protein sequence ID" value="MPN53353.1"/>
    <property type="molecule type" value="Genomic_DNA"/>
</dbReference>
<reference evidence="1" key="1">
    <citation type="submission" date="2019-08" db="EMBL/GenBank/DDBJ databases">
        <authorList>
            <person name="Kucharzyk K."/>
            <person name="Murdoch R.W."/>
            <person name="Higgins S."/>
            <person name="Loffler F."/>
        </authorList>
    </citation>
    <scope>NUCLEOTIDE SEQUENCE</scope>
</reference>